<dbReference type="PROSITE" id="PS51340">
    <property type="entry name" value="MOSC"/>
    <property type="match status" value="1"/>
</dbReference>
<dbReference type="AlphaFoldDB" id="B1HTU2"/>
<dbReference type="InterPro" id="IPR005302">
    <property type="entry name" value="MoCF_Sase_C"/>
</dbReference>
<accession>B1HTU2</accession>
<dbReference type="HOGENOM" id="CLU_082566_1_0_9"/>
<dbReference type="InterPro" id="IPR052353">
    <property type="entry name" value="Benzoxazolinone_Detox_Enz"/>
</dbReference>
<evidence type="ECO:0000313" key="2">
    <source>
        <dbReference type="EMBL" id="ACA37833.1"/>
    </source>
</evidence>
<dbReference type="Pfam" id="PF03473">
    <property type="entry name" value="MOSC"/>
    <property type="match status" value="1"/>
</dbReference>
<sequence length="237" mass="26541">MNAKEMILFRLGGIQMEKNKPIIHTLAVGMPKELIDSKGRSMITGIEKQKIQEVYLSAHGFDGDDVADKKHHGGPDRAVCLYPAEHYIQWEQELGKPLPTAAFGENLTVTNMLEADTCIGDIYKIGDAVIQITQGRVPCSTIDKYTESNTLLKRMIETGYTGFLGRVLEEGTICASSNIELVEKHPAQVSVLYCNEVYFKNKDADAMKHIRAVDALAEDWKQKLEKRIQVLQSKVMN</sequence>
<evidence type="ECO:0000313" key="3">
    <source>
        <dbReference type="Proteomes" id="UP000002164"/>
    </source>
</evidence>
<evidence type="ECO:0000259" key="1">
    <source>
        <dbReference type="PROSITE" id="PS51340"/>
    </source>
</evidence>
<dbReference type="Gene3D" id="2.40.33.20">
    <property type="entry name" value="PK beta-barrel domain-like"/>
    <property type="match status" value="1"/>
</dbReference>
<dbReference type="SUPFAM" id="SSF50800">
    <property type="entry name" value="PK beta-barrel domain-like"/>
    <property type="match status" value="1"/>
</dbReference>
<dbReference type="PANTHER" id="PTHR30212">
    <property type="entry name" value="PROTEIN YIIM"/>
    <property type="match status" value="1"/>
</dbReference>
<gene>
    <name evidence="2" type="ordered locus">Bsph_0199</name>
</gene>
<dbReference type="Proteomes" id="UP000002164">
    <property type="component" value="Chromosome"/>
</dbReference>
<dbReference type="InterPro" id="IPR011037">
    <property type="entry name" value="Pyrv_Knase-like_insert_dom_sf"/>
</dbReference>
<proteinExistence type="predicted"/>
<dbReference type="Pfam" id="PF03475">
    <property type="entry name" value="YiiM_3-alpha"/>
    <property type="match status" value="1"/>
</dbReference>
<feature type="domain" description="MOSC" evidence="1">
    <location>
        <begin position="48"/>
        <end position="182"/>
    </location>
</feature>
<dbReference type="EMBL" id="CP000817">
    <property type="protein sequence ID" value="ACA37833.1"/>
    <property type="molecule type" value="Genomic_DNA"/>
</dbReference>
<dbReference type="GO" id="GO:0003824">
    <property type="term" value="F:catalytic activity"/>
    <property type="evidence" value="ECO:0007669"/>
    <property type="project" value="InterPro"/>
</dbReference>
<organism evidence="2 3">
    <name type="scientific">Lysinibacillus sphaericus (strain C3-41)</name>
    <dbReference type="NCBI Taxonomy" id="444177"/>
    <lineage>
        <taxon>Bacteria</taxon>
        <taxon>Bacillati</taxon>
        <taxon>Bacillota</taxon>
        <taxon>Bacilli</taxon>
        <taxon>Bacillales</taxon>
        <taxon>Bacillaceae</taxon>
        <taxon>Lysinibacillus</taxon>
    </lineage>
</organism>
<dbReference type="EnsemblBacteria" id="ACA37833">
    <property type="protein sequence ID" value="ACA37833"/>
    <property type="gene ID" value="Bsph_0199"/>
</dbReference>
<dbReference type="PANTHER" id="PTHR30212:SF2">
    <property type="entry name" value="PROTEIN YIIM"/>
    <property type="match status" value="1"/>
</dbReference>
<dbReference type="KEGG" id="lsp:Bsph_0199"/>
<name>B1HTU2_LYSSC</name>
<protein>
    <submittedName>
        <fullName evidence="2">Protein yiiM</fullName>
    </submittedName>
</protein>
<dbReference type="GO" id="GO:0030151">
    <property type="term" value="F:molybdenum ion binding"/>
    <property type="evidence" value="ECO:0007669"/>
    <property type="project" value="InterPro"/>
</dbReference>
<reference evidence="2 3" key="1">
    <citation type="journal article" date="2008" name="J. Bacteriol.">
        <title>Complete genome sequence of the mosquitocidal bacterium Bacillus sphaericus C3-41 and comparison with those of closely related Bacillus species.</title>
        <authorList>
            <person name="Hu X."/>
            <person name="Fan W."/>
            <person name="Han B."/>
            <person name="Liu H."/>
            <person name="Zheng D."/>
            <person name="Li Q."/>
            <person name="Dong W."/>
            <person name="Yan J."/>
            <person name="Gao M."/>
            <person name="Berry C."/>
            <person name="Yuan Z."/>
        </authorList>
    </citation>
    <scope>NUCLEOTIDE SEQUENCE [LARGE SCALE GENOMIC DNA]</scope>
    <source>
        <strain evidence="2 3">C3-41</strain>
    </source>
</reference>
<dbReference type="GO" id="GO:0030170">
    <property type="term" value="F:pyridoxal phosphate binding"/>
    <property type="evidence" value="ECO:0007669"/>
    <property type="project" value="InterPro"/>
</dbReference>
<dbReference type="InterPro" id="IPR005163">
    <property type="entry name" value="Tri_helical_YiiM-like"/>
</dbReference>